<organism evidence="2 3">
    <name type="scientific">Exidia glandulosa HHB12029</name>
    <dbReference type="NCBI Taxonomy" id="1314781"/>
    <lineage>
        <taxon>Eukaryota</taxon>
        <taxon>Fungi</taxon>
        <taxon>Dikarya</taxon>
        <taxon>Basidiomycota</taxon>
        <taxon>Agaricomycotina</taxon>
        <taxon>Agaricomycetes</taxon>
        <taxon>Auriculariales</taxon>
        <taxon>Exidiaceae</taxon>
        <taxon>Exidia</taxon>
    </lineage>
</organism>
<dbReference type="AlphaFoldDB" id="A0A165JD05"/>
<name>A0A165JD05_EXIGL</name>
<proteinExistence type="predicted"/>
<dbReference type="Proteomes" id="UP000077266">
    <property type="component" value="Unassembled WGS sequence"/>
</dbReference>
<gene>
    <name evidence="2" type="ORF">EXIGLDRAFT_834869</name>
</gene>
<accession>A0A165JD05</accession>
<dbReference type="EMBL" id="KV425969">
    <property type="protein sequence ID" value="KZV94668.1"/>
    <property type="molecule type" value="Genomic_DNA"/>
</dbReference>
<evidence type="ECO:0000256" key="1">
    <source>
        <dbReference type="SAM" id="SignalP"/>
    </source>
</evidence>
<reference evidence="2 3" key="1">
    <citation type="journal article" date="2016" name="Mol. Biol. Evol.">
        <title>Comparative Genomics of Early-Diverging Mushroom-Forming Fungi Provides Insights into the Origins of Lignocellulose Decay Capabilities.</title>
        <authorList>
            <person name="Nagy L.G."/>
            <person name="Riley R."/>
            <person name="Tritt A."/>
            <person name="Adam C."/>
            <person name="Daum C."/>
            <person name="Floudas D."/>
            <person name="Sun H."/>
            <person name="Yadav J.S."/>
            <person name="Pangilinan J."/>
            <person name="Larsson K.H."/>
            <person name="Matsuura K."/>
            <person name="Barry K."/>
            <person name="Labutti K."/>
            <person name="Kuo R."/>
            <person name="Ohm R.A."/>
            <person name="Bhattacharya S.S."/>
            <person name="Shirouzu T."/>
            <person name="Yoshinaga Y."/>
            <person name="Martin F.M."/>
            <person name="Grigoriev I.V."/>
            <person name="Hibbett D.S."/>
        </authorList>
    </citation>
    <scope>NUCLEOTIDE SEQUENCE [LARGE SCALE GENOMIC DNA]</scope>
    <source>
        <strain evidence="2 3">HHB12029</strain>
    </source>
</reference>
<protein>
    <submittedName>
        <fullName evidence="2">Uncharacterized protein</fullName>
    </submittedName>
</protein>
<feature type="chain" id="PRO_5007859990" evidence="1">
    <location>
        <begin position="21"/>
        <end position="72"/>
    </location>
</feature>
<feature type="signal peptide" evidence="1">
    <location>
        <begin position="1"/>
        <end position="20"/>
    </location>
</feature>
<evidence type="ECO:0000313" key="2">
    <source>
        <dbReference type="EMBL" id="KZV94668.1"/>
    </source>
</evidence>
<evidence type="ECO:0000313" key="3">
    <source>
        <dbReference type="Proteomes" id="UP000077266"/>
    </source>
</evidence>
<keyword evidence="1" id="KW-0732">Signal</keyword>
<keyword evidence="3" id="KW-1185">Reference proteome</keyword>
<sequence length="72" mass="7316">MYAPRALVLVVVALVGAAAAAPSFAGYESKLVERKTCSHPTFGTYTCPGACCTADDGTPGCLGQGLVCYSLL</sequence>
<dbReference type="InParanoid" id="A0A165JD05"/>